<organism evidence="3">
    <name type="scientific">hydrothermal vent metagenome</name>
    <dbReference type="NCBI Taxonomy" id="652676"/>
    <lineage>
        <taxon>unclassified sequences</taxon>
        <taxon>metagenomes</taxon>
        <taxon>ecological metagenomes</taxon>
    </lineage>
</organism>
<dbReference type="SUPFAM" id="SSF55008">
    <property type="entry name" value="HMA, heavy metal-associated domain"/>
    <property type="match status" value="1"/>
</dbReference>
<proteinExistence type="predicted"/>
<dbReference type="FunFam" id="3.30.70.100:FF:000001">
    <property type="entry name" value="ATPase copper transporting beta"/>
    <property type="match status" value="1"/>
</dbReference>
<dbReference type="Gene3D" id="3.30.70.100">
    <property type="match status" value="1"/>
</dbReference>
<dbReference type="PROSITE" id="PS50846">
    <property type="entry name" value="HMA_2"/>
    <property type="match status" value="1"/>
</dbReference>
<protein>
    <recommendedName>
        <fullName evidence="2">HMA domain-containing protein</fullName>
    </recommendedName>
</protein>
<dbReference type="AlphaFoldDB" id="A0A3B0U832"/>
<evidence type="ECO:0000313" key="3">
    <source>
        <dbReference type="EMBL" id="VAW21647.1"/>
    </source>
</evidence>
<dbReference type="InterPro" id="IPR006121">
    <property type="entry name" value="HMA_dom"/>
</dbReference>
<sequence>MKNIIYIFLITFLFISCNENKKETTANKPEVEKIEVAANYKTIEVDIEGMTCEIGCARTIQSKLSKVDGVTYSKVNFEAKKGVFTYDSNKLNKKDIVNKITGIGGGDLYSVTKTAEIEEVIKKNK</sequence>
<evidence type="ECO:0000256" key="1">
    <source>
        <dbReference type="ARBA" id="ARBA00022723"/>
    </source>
</evidence>
<dbReference type="GO" id="GO:0046872">
    <property type="term" value="F:metal ion binding"/>
    <property type="evidence" value="ECO:0007669"/>
    <property type="project" value="UniProtKB-KW"/>
</dbReference>
<reference evidence="3" key="1">
    <citation type="submission" date="2018-06" db="EMBL/GenBank/DDBJ databases">
        <authorList>
            <person name="Zhirakovskaya E."/>
        </authorList>
    </citation>
    <scope>NUCLEOTIDE SEQUENCE</scope>
</reference>
<dbReference type="InterPro" id="IPR036163">
    <property type="entry name" value="HMA_dom_sf"/>
</dbReference>
<name>A0A3B0U832_9ZZZZ</name>
<feature type="domain" description="HMA" evidence="2">
    <location>
        <begin position="41"/>
        <end position="108"/>
    </location>
</feature>
<dbReference type="Pfam" id="PF00403">
    <property type="entry name" value="HMA"/>
    <property type="match status" value="1"/>
</dbReference>
<gene>
    <name evidence="3" type="ORF">MNBD_BACTEROID04-194</name>
</gene>
<dbReference type="PROSITE" id="PS51257">
    <property type="entry name" value="PROKAR_LIPOPROTEIN"/>
    <property type="match status" value="1"/>
</dbReference>
<dbReference type="CDD" id="cd00371">
    <property type="entry name" value="HMA"/>
    <property type="match status" value="1"/>
</dbReference>
<accession>A0A3B0U832</accession>
<dbReference type="EMBL" id="UOER01000096">
    <property type="protein sequence ID" value="VAW21647.1"/>
    <property type="molecule type" value="Genomic_DNA"/>
</dbReference>
<evidence type="ECO:0000259" key="2">
    <source>
        <dbReference type="PROSITE" id="PS50846"/>
    </source>
</evidence>
<keyword evidence="1" id="KW-0479">Metal-binding</keyword>